<name>A0A9W8YVA9_9PEZI</name>
<dbReference type="EMBL" id="JAPEVB010000003">
    <property type="protein sequence ID" value="KAJ4392278.1"/>
    <property type="molecule type" value="Genomic_DNA"/>
</dbReference>
<dbReference type="InterPro" id="IPR029058">
    <property type="entry name" value="AB_hydrolase_fold"/>
</dbReference>
<dbReference type="AlphaFoldDB" id="A0A9W8YVA9"/>
<dbReference type="Gene3D" id="3.40.50.1820">
    <property type="entry name" value="alpha/beta hydrolase"/>
    <property type="match status" value="1"/>
</dbReference>
<dbReference type="SUPFAM" id="SSF53474">
    <property type="entry name" value="alpha/beta-Hydrolases"/>
    <property type="match status" value="1"/>
</dbReference>
<dbReference type="InterPro" id="IPR000073">
    <property type="entry name" value="AB_hydrolase_1"/>
</dbReference>
<organism evidence="2 3">
    <name type="scientific">Gnomoniopsis smithogilvyi</name>
    <dbReference type="NCBI Taxonomy" id="1191159"/>
    <lineage>
        <taxon>Eukaryota</taxon>
        <taxon>Fungi</taxon>
        <taxon>Dikarya</taxon>
        <taxon>Ascomycota</taxon>
        <taxon>Pezizomycotina</taxon>
        <taxon>Sordariomycetes</taxon>
        <taxon>Sordariomycetidae</taxon>
        <taxon>Diaporthales</taxon>
        <taxon>Gnomoniaceae</taxon>
        <taxon>Gnomoniopsis</taxon>
    </lineage>
</organism>
<dbReference type="PANTHER" id="PTHR37017">
    <property type="entry name" value="AB HYDROLASE-1 DOMAIN-CONTAINING PROTEIN-RELATED"/>
    <property type="match status" value="1"/>
</dbReference>
<comment type="caution">
    <text evidence="2">The sequence shown here is derived from an EMBL/GenBank/DDBJ whole genome shotgun (WGS) entry which is preliminary data.</text>
</comment>
<accession>A0A9W8YVA9</accession>
<dbReference type="InterPro" id="IPR052897">
    <property type="entry name" value="Sec-Metab_Biosynth_Hydrolase"/>
</dbReference>
<sequence>MANEAFESIKMDHSQASNTMFVFVPGAWHPTDYLEPMRNYLSERGYNSIAISHQTLDPINPGTSVFDDAAKLEKVVKELLDAGKNIILVMREYNNNDSYGGSVGSQAIGHLLSKFRSTPSHGEENISKIGKIVRLVYVAALVPLAGETTAALSEVIAADNANEFSLPLEIVDGRMFCKQEIKELFYGDLPESERDKYYKLLQGWPATGRPDIPTHFGWQYVPSTYICATNDRVVSAKAQARMWSRANATVSNLEASQSLLKQWTNSRLGEKPCATTGSGDSVVVGKPLSSGPGYMTVKEIDSDHCSMFILRKHVEVLGSILIEMVEP</sequence>
<dbReference type="Pfam" id="PF12697">
    <property type="entry name" value="Abhydrolase_6"/>
    <property type="match status" value="1"/>
</dbReference>
<dbReference type="Proteomes" id="UP001140453">
    <property type="component" value="Unassembled WGS sequence"/>
</dbReference>
<evidence type="ECO:0000259" key="1">
    <source>
        <dbReference type="Pfam" id="PF12697"/>
    </source>
</evidence>
<feature type="domain" description="AB hydrolase-1" evidence="1">
    <location>
        <begin position="21"/>
        <end position="249"/>
    </location>
</feature>
<gene>
    <name evidence="2" type="ORF">N0V93_005903</name>
</gene>
<reference evidence="2" key="1">
    <citation type="submission" date="2022-10" db="EMBL/GenBank/DDBJ databases">
        <title>Tapping the CABI collections for fungal endophytes: first genome assemblies for Collariella, Neodidymelliopsis, Ascochyta clinopodiicola, Didymella pomorum, Didymosphaeria variabile, Neocosmospora piperis and Neocucurbitaria cava.</title>
        <authorList>
            <person name="Hill R."/>
        </authorList>
    </citation>
    <scope>NUCLEOTIDE SEQUENCE</scope>
    <source>
        <strain evidence="2">IMI 355082</strain>
    </source>
</reference>
<evidence type="ECO:0000313" key="3">
    <source>
        <dbReference type="Proteomes" id="UP001140453"/>
    </source>
</evidence>
<evidence type="ECO:0000313" key="2">
    <source>
        <dbReference type="EMBL" id="KAJ4392278.1"/>
    </source>
</evidence>
<proteinExistence type="predicted"/>
<dbReference type="PANTHER" id="PTHR37017:SF11">
    <property type="entry name" value="ESTERASE_LIPASE_THIOESTERASE DOMAIN-CONTAINING PROTEIN"/>
    <property type="match status" value="1"/>
</dbReference>
<dbReference type="OrthoDB" id="1263307at2759"/>
<protein>
    <recommendedName>
        <fullName evidence="1">AB hydrolase-1 domain-containing protein</fullName>
    </recommendedName>
</protein>
<keyword evidence="3" id="KW-1185">Reference proteome</keyword>